<sequence length="134" mass="14803">MLRENNKVWCSNCTAAEDAPRCKGCFKPIIAGDQTVEYKKMVWHKDCFTCSQCKQVIGSGSFFPKGDEFYCVSCHEHKFAKTCAKCKNILVPAAGGMMGELMVPVHYRIWAGVVGLANGNTPETVISVLHLPWG</sequence>
<dbReference type="OrthoDB" id="1112565at2759"/>
<dbReference type="SUPFAM" id="SSF57716">
    <property type="entry name" value="Glucocorticoid receptor-like (DNA-binding domain)"/>
    <property type="match status" value="2"/>
</dbReference>
<evidence type="ECO:0000256" key="4">
    <source>
        <dbReference type="PROSITE-ProRule" id="PRU00125"/>
    </source>
</evidence>
<evidence type="ECO:0000259" key="5">
    <source>
        <dbReference type="PROSITE" id="PS50023"/>
    </source>
</evidence>
<dbReference type="SMART" id="SM00132">
    <property type="entry name" value="LIM"/>
    <property type="match status" value="1"/>
</dbReference>
<feature type="domain" description="LIM zinc-binding" evidence="5">
    <location>
        <begin position="20"/>
        <end position="81"/>
    </location>
</feature>
<dbReference type="FunFam" id="2.10.110.10:FF:000050">
    <property type="entry name" value="Four and a half LIM domains protein 1"/>
    <property type="match status" value="1"/>
</dbReference>
<protein>
    <recommendedName>
        <fullName evidence="5">LIM zinc-binding domain-containing protein</fullName>
    </recommendedName>
</protein>
<dbReference type="GO" id="GO:0046872">
    <property type="term" value="F:metal ion binding"/>
    <property type="evidence" value="ECO:0007669"/>
    <property type="project" value="UniProtKB-KW"/>
</dbReference>
<dbReference type="GO" id="GO:0044325">
    <property type="term" value="F:transmembrane transporter binding"/>
    <property type="evidence" value="ECO:0007669"/>
    <property type="project" value="TreeGrafter"/>
</dbReference>
<reference evidence="6" key="1">
    <citation type="submission" date="2019-04" db="EMBL/GenBank/DDBJ databases">
        <title>Genome assembly of Zosterops borbonicus 15179.</title>
        <authorList>
            <person name="Leroy T."/>
            <person name="Anselmetti Y."/>
            <person name="Tilak M.-K."/>
            <person name="Nabholz B."/>
        </authorList>
    </citation>
    <scope>NUCLEOTIDE SEQUENCE</scope>
    <source>
        <strain evidence="6">HGM_15179</strain>
        <tissue evidence="6">Muscle</tissue>
    </source>
</reference>
<dbReference type="PROSITE" id="PS00478">
    <property type="entry name" value="LIM_DOMAIN_1"/>
    <property type="match status" value="1"/>
</dbReference>
<dbReference type="PANTHER" id="PTHR47029:SF2">
    <property type="entry name" value="FOUR AND A HALF LIM DOMAINS PROTEIN 1"/>
    <property type="match status" value="1"/>
</dbReference>
<dbReference type="InterPro" id="IPR001781">
    <property type="entry name" value="Znf_LIM"/>
</dbReference>
<keyword evidence="3 4" id="KW-0440">LIM domain</keyword>
<dbReference type="InterPro" id="IPR042997">
    <property type="entry name" value="Fhl1"/>
</dbReference>
<dbReference type="CDD" id="cd09424">
    <property type="entry name" value="LIM2_FHL1"/>
    <property type="match status" value="1"/>
</dbReference>
<keyword evidence="1 4" id="KW-0479">Metal-binding</keyword>
<dbReference type="Pfam" id="PF00412">
    <property type="entry name" value="LIM"/>
    <property type="match status" value="1"/>
</dbReference>
<evidence type="ECO:0000313" key="6">
    <source>
        <dbReference type="EMBL" id="TRZ05261.1"/>
    </source>
</evidence>
<name>A0A8K1D617_9PASS</name>
<proteinExistence type="predicted"/>
<evidence type="ECO:0000313" key="7">
    <source>
        <dbReference type="Proteomes" id="UP000796761"/>
    </source>
</evidence>
<keyword evidence="2 4" id="KW-0862">Zinc</keyword>
<organism evidence="6 7">
    <name type="scientific">Zosterops borbonicus</name>
    <dbReference type="NCBI Taxonomy" id="364589"/>
    <lineage>
        <taxon>Eukaryota</taxon>
        <taxon>Metazoa</taxon>
        <taxon>Chordata</taxon>
        <taxon>Craniata</taxon>
        <taxon>Vertebrata</taxon>
        <taxon>Euteleostomi</taxon>
        <taxon>Archelosauria</taxon>
        <taxon>Archosauria</taxon>
        <taxon>Dinosauria</taxon>
        <taxon>Saurischia</taxon>
        <taxon>Theropoda</taxon>
        <taxon>Coelurosauria</taxon>
        <taxon>Aves</taxon>
        <taxon>Neognathae</taxon>
        <taxon>Neoaves</taxon>
        <taxon>Telluraves</taxon>
        <taxon>Australaves</taxon>
        <taxon>Passeriformes</taxon>
        <taxon>Sylvioidea</taxon>
        <taxon>Zosteropidae</taxon>
        <taxon>Zosterops</taxon>
    </lineage>
</organism>
<evidence type="ECO:0000256" key="2">
    <source>
        <dbReference type="ARBA" id="ARBA00022833"/>
    </source>
</evidence>
<comment type="caution">
    <text evidence="6">The sequence shown here is derived from an EMBL/GenBank/DDBJ whole genome shotgun (WGS) entry which is preliminary data.</text>
</comment>
<accession>A0A8K1D617</accession>
<dbReference type="AlphaFoldDB" id="A0A8K1D617"/>
<dbReference type="PANTHER" id="PTHR47029">
    <property type="entry name" value="FOUR AND A HALF LIM DOMAINS PROTEIN 1"/>
    <property type="match status" value="1"/>
</dbReference>
<dbReference type="EMBL" id="SWJQ01005311">
    <property type="protein sequence ID" value="TRZ05261.1"/>
    <property type="molecule type" value="Genomic_DNA"/>
</dbReference>
<dbReference type="Gene3D" id="2.10.110.10">
    <property type="entry name" value="Cysteine Rich Protein"/>
    <property type="match status" value="1"/>
</dbReference>
<evidence type="ECO:0000256" key="1">
    <source>
        <dbReference type="ARBA" id="ARBA00022723"/>
    </source>
</evidence>
<evidence type="ECO:0000256" key="3">
    <source>
        <dbReference type="ARBA" id="ARBA00023038"/>
    </source>
</evidence>
<dbReference type="GO" id="GO:0007517">
    <property type="term" value="P:muscle organ development"/>
    <property type="evidence" value="ECO:0007669"/>
    <property type="project" value="InterPro"/>
</dbReference>
<dbReference type="Proteomes" id="UP000796761">
    <property type="component" value="Unassembled WGS sequence"/>
</dbReference>
<gene>
    <name evidence="6" type="ORF">HGM15179_021846</name>
</gene>
<dbReference type="PROSITE" id="PS50023">
    <property type="entry name" value="LIM_DOMAIN_2"/>
    <property type="match status" value="1"/>
</dbReference>
<keyword evidence="7" id="KW-1185">Reference proteome</keyword>